<dbReference type="EMBL" id="CP038908">
    <property type="protein sequence ID" value="QGO06042.1"/>
    <property type="molecule type" value="Genomic_DNA"/>
</dbReference>
<accession>A0A9Q6PSU8</accession>
<dbReference type="AlphaFoldDB" id="A0A9Q6PSU8"/>
<dbReference type="RefSeq" id="WP_230383248.1">
    <property type="nucleotide sequence ID" value="NZ_CP038893.1"/>
</dbReference>
<sequence>MNVEKFLEDNIKRLNYYGNIKKKGKPRMGDTAELQISRRAYADDMATKLRDVLYQIRNVRGGSQAEVEFKQMVILLPILKESQGLIEAAEVRFDFLKGLRGVLNKFKSDCNRFTKKITLEHERVFDRSLREHFSQFNTTERKRRYLGRYFAHPMMQNRRAKRDDYKPSAVRVTQRYVP</sequence>
<proteinExistence type="predicted"/>
<name>A0A9Q6PSU8_PISSA</name>
<protein>
    <submittedName>
        <fullName evidence="1">Uncharacterized protein</fullName>
    </submittedName>
</protein>
<evidence type="ECO:0000313" key="2">
    <source>
        <dbReference type="Proteomes" id="UP000422232"/>
    </source>
</evidence>
<gene>
    <name evidence="1" type="ORF">Psal009_01944</name>
</gene>
<dbReference type="Proteomes" id="UP000422232">
    <property type="component" value="Chromosome"/>
</dbReference>
<organism evidence="1 2">
    <name type="scientific">Piscirickettsia salmonis</name>
    <dbReference type="NCBI Taxonomy" id="1238"/>
    <lineage>
        <taxon>Bacteria</taxon>
        <taxon>Pseudomonadati</taxon>
        <taxon>Pseudomonadota</taxon>
        <taxon>Gammaproteobacteria</taxon>
        <taxon>Thiotrichales</taxon>
        <taxon>Piscirickettsiaceae</taxon>
        <taxon>Piscirickettsia</taxon>
    </lineage>
</organism>
<evidence type="ECO:0000313" key="1">
    <source>
        <dbReference type="EMBL" id="QGO06042.1"/>
    </source>
</evidence>
<reference evidence="1 2" key="1">
    <citation type="submission" date="2019-04" db="EMBL/GenBank/DDBJ databases">
        <title>Complete genome sequencing of Piscirickettsia salmonis strain Psal-009.</title>
        <authorList>
            <person name="Schober I."/>
            <person name="Bunk B."/>
            <person name="Sproer C."/>
            <person name="Carril G.P."/>
            <person name="Riedel T."/>
            <person name="Flores-Herrera P.A."/>
            <person name="Nourdin-Galindo G."/>
            <person name="Marshall S.H."/>
            <person name="Overmann J."/>
        </authorList>
    </citation>
    <scope>NUCLEOTIDE SEQUENCE [LARGE SCALE GENOMIC DNA]</scope>
    <source>
        <strain evidence="1 2">Psal-009</strain>
    </source>
</reference>
<keyword evidence="2" id="KW-1185">Reference proteome</keyword>